<evidence type="ECO:0000256" key="1">
    <source>
        <dbReference type="ARBA" id="ARBA00022723"/>
    </source>
</evidence>
<keyword evidence="2 4" id="KW-0863">Zinc-finger</keyword>
<dbReference type="InterPro" id="IPR002893">
    <property type="entry name" value="Znf_MYND"/>
</dbReference>
<dbReference type="GeneID" id="85349601"/>
<keyword evidence="3" id="KW-0862">Zinc</keyword>
<dbReference type="AlphaFoldDB" id="A0AA39TT94"/>
<keyword evidence="7" id="KW-1185">Reference proteome</keyword>
<dbReference type="Gene3D" id="6.10.140.2220">
    <property type="match status" value="1"/>
</dbReference>
<gene>
    <name evidence="6" type="ORF">EV420DRAFT_1145387</name>
</gene>
<dbReference type="PROSITE" id="PS50865">
    <property type="entry name" value="ZF_MYND_2"/>
    <property type="match status" value="1"/>
</dbReference>
<sequence>MNCNIWVRDSVSGCCQVLAEAFHDGYSWVVEALDHHLSESILKCQSLLDSDAAVREDDDAEPILHMSLMEVLNSVNFYLIYRPVLRSARRSIRHIFETGLEDDFDQNGLLWDVWDRLKEVAGLRWEAREDLAAQEVTKCMNPECATPERALRQCSSCSNAYFCDPVCQRIAWRLEHKKSCHERRGMAFPWDETKPVLTTHIWPRQAHHRPGYQLLLRGG</sequence>
<accession>A0AA39TT94</accession>
<dbReference type="EMBL" id="JAUEPS010000008">
    <property type="protein sequence ID" value="KAK0462929.1"/>
    <property type="molecule type" value="Genomic_DNA"/>
</dbReference>
<evidence type="ECO:0000256" key="2">
    <source>
        <dbReference type="ARBA" id="ARBA00022771"/>
    </source>
</evidence>
<name>A0AA39TT94_ARMTA</name>
<proteinExistence type="predicted"/>
<dbReference type="Proteomes" id="UP001175211">
    <property type="component" value="Unassembled WGS sequence"/>
</dbReference>
<evidence type="ECO:0000313" key="7">
    <source>
        <dbReference type="Proteomes" id="UP001175211"/>
    </source>
</evidence>
<keyword evidence="1" id="KW-0479">Metal-binding</keyword>
<evidence type="ECO:0000256" key="4">
    <source>
        <dbReference type="PROSITE-ProRule" id="PRU00134"/>
    </source>
</evidence>
<dbReference type="GO" id="GO:0008270">
    <property type="term" value="F:zinc ion binding"/>
    <property type="evidence" value="ECO:0007669"/>
    <property type="project" value="UniProtKB-KW"/>
</dbReference>
<feature type="domain" description="MYND-type" evidence="5">
    <location>
        <begin position="141"/>
        <end position="180"/>
    </location>
</feature>
<evidence type="ECO:0000313" key="6">
    <source>
        <dbReference type="EMBL" id="KAK0462929.1"/>
    </source>
</evidence>
<evidence type="ECO:0000256" key="3">
    <source>
        <dbReference type="ARBA" id="ARBA00022833"/>
    </source>
</evidence>
<evidence type="ECO:0000259" key="5">
    <source>
        <dbReference type="PROSITE" id="PS50865"/>
    </source>
</evidence>
<comment type="caution">
    <text evidence="6">The sequence shown here is derived from an EMBL/GenBank/DDBJ whole genome shotgun (WGS) entry which is preliminary data.</text>
</comment>
<dbReference type="SUPFAM" id="SSF144232">
    <property type="entry name" value="HIT/MYND zinc finger-like"/>
    <property type="match status" value="1"/>
</dbReference>
<dbReference type="RefSeq" id="XP_060334395.1">
    <property type="nucleotide sequence ID" value="XM_060466053.1"/>
</dbReference>
<dbReference type="Pfam" id="PF01753">
    <property type="entry name" value="zf-MYND"/>
    <property type="match status" value="1"/>
</dbReference>
<reference evidence="6" key="1">
    <citation type="submission" date="2023-06" db="EMBL/GenBank/DDBJ databases">
        <authorList>
            <consortium name="Lawrence Berkeley National Laboratory"/>
            <person name="Ahrendt S."/>
            <person name="Sahu N."/>
            <person name="Indic B."/>
            <person name="Wong-Bajracharya J."/>
            <person name="Merenyi Z."/>
            <person name="Ke H.-M."/>
            <person name="Monk M."/>
            <person name="Kocsube S."/>
            <person name="Drula E."/>
            <person name="Lipzen A."/>
            <person name="Balint B."/>
            <person name="Henrissat B."/>
            <person name="Andreopoulos B."/>
            <person name="Martin F.M."/>
            <person name="Harder C.B."/>
            <person name="Rigling D."/>
            <person name="Ford K.L."/>
            <person name="Foster G.D."/>
            <person name="Pangilinan J."/>
            <person name="Papanicolaou A."/>
            <person name="Barry K."/>
            <person name="LaButti K."/>
            <person name="Viragh M."/>
            <person name="Koriabine M."/>
            <person name="Yan M."/>
            <person name="Riley R."/>
            <person name="Champramary S."/>
            <person name="Plett K.L."/>
            <person name="Tsai I.J."/>
            <person name="Slot J."/>
            <person name="Sipos G."/>
            <person name="Plett J."/>
            <person name="Nagy L.G."/>
            <person name="Grigoriev I.V."/>
        </authorList>
    </citation>
    <scope>NUCLEOTIDE SEQUENCE</scope>
    <source>
        <strain evidence="6">CCBAS 213</strain>
    </source>
</reference>
<organism evidence="6 7">
    <name type="scientific">Armillaria tabescens</name>
    <name type="common">Ringless honey mushroom</name>
    <name type="synonym">Agaricus tabescens</name>
    <dbReference type="NCBI Taxonomy" id="1929756"/>
    <lineage>
        <taxon>Eukaryota</taxon>
        <taxon>Fungi</taxon>
        <taxon>Dikarya</taxon>
        <taxon>Basidiomycota</taxon>
        <taxon>Agaricomycotina</taxon>
        <taxon>Agaricomycetes</taxon>
        <taxon>Agaricomycetidae</taxon>
        <taxon>Agaricales</taxon>
        <taxon>Marasmiineae</taxon>
        <taxon>Physalacriaceae</taxon>
        <taxon>Desarmillaria</taxon>
    </lineage>
</organism>
<protein>
    <recommendedName>
        <fullName evidence="5">MYND-type domain-containing protein</fullName>
    </recommendedName>
</protein>